<gene>
    <name evidence="11" type="ORF">SORDD17_01081</name>
</gene>
<keyword evidence="7" id="KW-0869">Chloride channel</keyword>
<keyword evidence="9" id="KW-0407">Ion channel</keyword>
<feature type="transmembrane region" description="Helical" evidence="10">
    <location>
        <begin position="12"/>
        <end position="36"/>
    </location>
</feature>
<evidence type="ECO:0000256" key="3">
    <source>
        <dbReference type="ARBA" id="ARBA00022692"/>
    </source>
</evidence>
<dbReference type="Gene3D" id="1.10.3080.10">
    <property type="entry name" value="Clc chloride channel"/>
    <property type="match status" value="1"/>
</dbReference>
<name>A0A139RL10_STROR</name>
<sequence length="421" mass="45091">MDSKVQVLPYWLRVLSATLVLGMGSGLVGIACHYLLEGIQLLAFGGEDHDLLKLFESASDFRRFLVLCLTGFLAAGFWYLLQNRHQIFSIKKQMELADRVRPNAFVHLSHAIMQVAIVGAGASVGKEGAPREVGALLGGRLSRFLCLSLSDQRLLIACGAGAGLAAVYQVPFASSLFVLETLGISWTSRNILLILISCYLADFLAQPLVGNGPLYQMTSLSWTAGSFLQALLLAAVVTPLAMGFAWLTKRASKNRTKNRRIICLLPIVFLALAVVAIDFPIFMGNGQVMAQWLLSEQSLPALPLVLILKGLFVYLLLRNGAYGGTLTPSFALGIGAGYLVTVIANRLGFAFSPSMGMLLGASVFLGTTLKAPLTGATLVLGFTGQPLLLSLPLLLASLSAQGISRILDNIREKAIKTPSPK</sequence>
<feature type="transmembrane region" description="Helical" evidence="10">
    <location>
        <begin position="61"/>
        <end position="81"/>
    </location>
</feature>
<organism evidence="11 12">
    <name type="scientific">Streptococcus oralis</name>
    <dbReference type="NCBI Taxonomy" id="1303"/>
    <lineage>
        <taxon>Bacteria</taxon>
        <taxon>Bacillati</taxon>
        <taxon>Bacillota</taxon>
        <taxon>Bacilli</taxon>
        <taxon>Lactobacillales</taxon>
        <taxon>Streptococcaceae</taxon>
        <taxon>Streptococcus</taxon>
    </lineage>
</organism>
<dbReference type="AlphaFoldDB" id="A0A139RL10"/>
<feature type="transmembrane region" description="Helical" evidence="10">
    <location>
        <begin position="301"/>
        <end position="317"/>
    </location>
</feature>
<dbReference type="Proteomes" id="UP000072989">
    <property type="component" value="Unassembled WGS sequence"/>
</dbReference>
<dbReference type="InterPro" id="IPR014743">
    <property type="entry name" value="Cl-channel_core"/>
</dbReference>
<evidence type="ECO:0000256" key="2">
    <source>
        <dbReference type="ARBA" id="ARBA00022448"/>
    </source>
</evidence>
<dbReference type="PRINTS" id="PR00762">
    <property type="entry name" value="CLCHANNEL"/>
</dbReference>
<keyword evidence="6 10" id="KW-0472">Membrane</keyword>
<keyword evidence="2" id="KW-0813">Transport</keyword>
<feature type="transmembrane region" description="Helical" evidence="10">
    <location>
        <begin position="191"/>
        <end position="209"/>
    </location>
</feature>
<dbReference type="PANTHER" id="PTHR43427:SF6">
    <property type="entry name" value="CHLORIDE CHANNEL PROTEIN CLC-E"/>
    <property type="match status" value="1"/>
</dbReference>
<dbReference type="SUPFAM" id="SSF81340">
    <property type="entry name" value="Clc chloride channel"/>
    <property type="match status" value="1"/>
</dbReference>
<dbReference type="RefSeq" id="WP_061865916.1">
    <property type="nucleotide sequence ID" value="NZ_KQ970799.1"/>
</dbReference>
<keyword evidence="5" id="KW-0406">Ion transport</keyword>
<keyword evidence="4 10" id="KW-1133">Transmembrane helix</keyword>
<dbReference type="GO" id="GO:0034707">
    <property type="term" value="C:chloride channel complex"/>
    <property type="evidence" value="ECO:0007669"/>
    <property type="project" value="UniProtKB-KW"/>
</dbReference>
<evidence type="ECO:0000256" key="6">
    <source>
        <dbReference type="ARBA" id="ARBA00023136"/>
    </source>
</evidence>
<feature type="transmembrane region" description="Helical" evidence="10">
    <location>
        <begin position="229"/>
        <end position="248"/>
    </location>
</feature>
<keyword evidence="3 10" id="KW-0812">Transmembrane</keyword>
<dbReference type="PROSITE" id="PS51257">
    <property type="entry name" value="PROKAR_LIPOPROTEIN"/>
    <property type="match status" value="1"/>
</dbReference>
<feature type="transmembrane region" description="Helical" evidence="10">
    <location>
        <begin position="329"/>
        <end position="351"/>
    </location>
</feature>
<reference evidence="11 12" key="1">
    <citation type="submission" date="2016-01" db="EMBL/GenBank/DDBJ databases">
        <title>Highly variable Streptococcus oralis are common among viridans streptococci isolated from primates.</title>
        <authorList>
            <person name="Denapaite D."/>
            <person name="Rieger M."/>
            <person name="Koendgen S."/>
            <person name="Brueckner R."/>
            <person name="Ochigava I."/>
            <person name="Kappeler P."/>
            <person name="Maetz-Rensing K."/>
            <person name="Leendertz F."/>
            <person name="Hakenbeck R."/>
        </authorList>
    </citation>
    <scope>NUCLEOTIDE SEQUENCE [LARGE SCALE GENOMIC DNA]</scope>
    <source>
        <strain evidence="11 12">DD17</strain>
    </source>
</reference>
<evidence type="ECO:0000256" key="7">
    <source>
        <dbReference type="ARBA" id="ARBA00023173"/>
    </source>
</evidence>
<protein>
    <submittedName>
        <fullName evidence="11">Chloride channel protein</fullName>
    </submittedName>
</protein>
<comment type="subcellular location">
    <subcellularLocation>
        <location evidence="1">Membrane</location>
        <topology evidence="1">Multi-pass membrane protein</topology>
    </subcellularLocation>
</comment>
<comment type="caution">
    <text evidence="11">The sequence shown here is derived from an EMBL/GenBank/DDBJ whole genome shotgun (WGS) entry which is preliminary data.</text>
</comment>
<dbReference type="EMBL" id="LQZE01000227">
    <property type="protein sequence ID" value="KXU15447.1"/>
    <property type="molecule type" value="Genomic_DNA"/>
</dbReference>
<feature type="transmembrane region" description="Helical" evidence="10">
    <location>
        <begin position="154"/>
        <end position="179"/>
    </location>
</feature>
<evidence type="ECO:0000256" key="10">
    <source>
        <dbReference type="SAM" id="Phobius"/>
    </source>
</evidence>
<dbReference type="InterPro" id="IPR050368">
    <property type="entry name" value="ClC-type_chloride_channel"/>
</dbReference>
<dbReference type="InterPro" id="IPR001807">
    <property type="entry name" value="ClC"/>
</dbReference>
<keyword evidence="8" id="KW-0868">Chloride</keyword>
<dbReference type="PATRIC" id="fig|1303.87.peg.1302"/>
<evidence type="ECO:0000256" key="4">
    <source>
        <dbReference type="ARBA" id="ARBA00022989"/>
    </source>
</evidence>
<dbReference type="PANTHER" id="PTHR43427">
    <property type="entry name" value="CHLORIDE CHANNEL PROTEIN CLC-E"/>
    <property type="match status" value="1"/>
</dbReference>
<accession>A0A139RL10</accession>
<dbReference type="Pfam" id="PF00654">
    <property type="entry name" value="Voltage_CLC"/>
    <property type="match status" value="1"/>
</dbReference>
<dbReference type="GO" id="GO:0005254">
    <property type="term" value="F:chloride channel activity"/>
    <property type="evidence" value="ECO:0007669"/>
    <property type="project" value="UniProtKB-KW"/>
</dbReference>
<evidence type="ECO:0000256" key="9">
    <source>
        <dbReference type="ARBA" id="ARBA00023303"/>
    </source>
</evidence>
<proteinExistence type="predicted"/>
<evidence type="ECO:0000256" key="1">
    <source>
        <dbReference type="ARBA" id="ARBA00004141"/>
    </source>
</evidence>
<evidence type="ECO:0000313" key="12">
    <source>
        <dbReference type="Proteomes" id="UP000072989"/>
    </source>
</evidence>
<evidence type="ECO:0000256" key="5">
    <source>
        <dbReference type="ARBA" id="ARBA00023065"/>
    </source>
</evidence>
<feature type="transmembrane region" description="Helical" evidence="10">
    <location>
        <begin position="371"/>
        <end position="395"/>
    </location>
</feature>
<feature type="transmembrane region" description="Helical" evidence="10">
    <location>
        <begin position="260"/>
        <end position="281"/>
    </location>
</feature>
<feature type="transmembrane region" description="Helical" evidence="10">
    <location>
        <begin position="102"/>
        <end position="122"/>
    </location>
</feature>
<evidence type="ECO:0000313" key="11">
    <source>
        <dbReference type="EMBL" id="KXU15447.1"/>
    </source>
</evidence>
<evidence type="ECO:0000256" key="8">
    <source>
        <dbReference type="ARBA" id="ARBA00023214"/>
    </source>
</evidence>